<sequence>MDLLIVESNAKAKTIQKYLGKEYIVRACKGHVQDLPTGKHEHARKAMWAAGKEQLPSPPWDWTERAKGIVDGIRKEAKKAKVDNIYIATDPDREGEFIAWRLEEILGDIADVHRITFHEITKPAVEASLADPGEVNMHLVDAAKVRRFMDRLVGFRTSKFARSWRLQSMGRVQTPTLGFVVDRELEREAFVPTPYFAVNVDAQEIQFNARFHESKDKEAWRDQDGKFDAIRTNDKELAEQAFRALTDNEHVTIDAVKASQPTRRAQPPFTTDAMLQAAGSRWSWTPAQTMRAAGELYNGGHITYLRTDSTRTSAASRATVREAIERNWGKDHLGKGVLGKGDGASQDAHEAIRPTRPEISQPDGLDDQQMKLYRLIWARFAASQMNESRSERRSLTTSVDGFPRPLTGTVSWRVHAGWEAAYEGMERSSPRLEPPSFSIDVGDTITIDEGEENPTLVEDETKPPRRFRQHTLVAEMKERGIGRPSTYATTIAKLLTRKYVTEDGGSLQPTDVGRLLWTKVAPMYSEESDETTVAFLFSAEFTADMENRLDKIEIDERTGHSVWDGFTGHFKRLHTNAQERRRQTPTPNQLTKFDRLTSKRSKKDRKKILGGRKAEELTGPEMSELIKKLLEEGPPPATDKQTNFVISLVDQIGDIPLDDALEMVESKDISALSMEQASDLIGKLIEVRDSKPRPASEPQLKLLAAKAIETEMTEADMCKLVGAKSFEELTGGPKGNASELIGFMIEKTGGRRKGRGRRRGKGKAKGKAKGKGKSN</sequence>
<dbReference type="SMART" id="SM00437">
    <property type="entry name" value="TOP1Ac"/>
    <property type="match status" value="1"/>
</dbReference>
<dbReference type="Pfam" id="PF01131">
    <property type="entry name" value="Topoisom_bac"/>
    <property type="match status" value="1"/>
</dbReference>
<evidence type="ECO:0000256" key="6">
    <source>
        <dbReference type="ARBA" id="ARBA00023235"/>
    </source>
</evidence>
<dbReference type="InterPro" id="IPR003601">
    <property type="entry name" value="Topo_IA_2"/>
</dbReference>
<feature type="compositionally biased region" description="Basic residues" evidence="7">
    <location>
        <begin position="598"/>
        <end position="610"/>
    </location>
</feature>
<feature type="region of interest" description="Disordered" evidence="7">
    <location>
        <begin position="597"/>
        <end position="616"/>
    </location>
</feature>
<dbReference type="PROSITE" id="PS50880">
    <property type="entry name" value="TOPRIM"/>
    <property type="match status" value="1"/>
</dbReference>
<accession>A0A075GQE8</accession>
<dbReference type="Gene3D" id="1.10.290.10">
    <property type="entry name" value="Topoisomerase I, domain 4"/>
    <property type="match status" value="1"/>
</dbReference>
<evidence type="ECO:0000256" key="4">
    <source>
        <dbReference type="ARBA" id="ARBA00023029"/>
    </source>
</evidence>
<evidence type="ECO:0000256" key="3">
    <source>
        <dbReference type="ARBA" id="ARBA00012891"/>
    </source>
</evidence>
<dbReference type="Gene3D" id="2.70.20.10">
    <property type="entry name" value="Topoisomerase I, domain 3"/>
    <property type="match status" value="1"/>
</dbReference>
<dbReference type="InterPro" id="IPR013826">
    <property type="entry name" value="Topo_IA_cen_sub3"/>
</dbReference>
<dbReference type="PANTHER" id="PTHR42785:SF1">
    <property type="entry name" value="DNA TOPOISOMERASE"/>
    <property type="match status" value="1"/>
</dbReference>
<feature type="region of interest" description="Disordered" evidence="7">
    <location>
        <begin position="730"/>
        <end position="775"/>
    </location>
</feature>
<evidence type="ECO:0000256" key="1">
    <source>
        <dbReference type="ARBA" id="ARBA00000213"/>
    </source>
</evidence>
<feature type="domain" description="Topo IA-type catalytic" evidence="9">
    <location>
        <begin position="136"/>
        <end position="574"/>
    </location>
</feature>
<dbReference type="Gene3D" id="3.40.50.140">
    <property type="match status" value="1"/>
</dbReference>
<dbReference type="CDD" id="cd00186">
    <property type="entry name" value="TOP1Ac"/>
    <property type="match status" value="1"/>
</dbReference>
<dbReference type="SMART" id="SM00493">
    <property type="entry name" value="TOPRIM"/>
    <property type="match status" value="1"/>
</dbReference>
<comment type="similarity">
    <text evidence="2">Belongs to the type IA topoisomerase family.</text>
</comment>
<dbReference type="GO" id="GO:0003677">
    <property type="term" value="F:DNA binding"/>
    <property type="evidence" value="ECO:0007669"/>
    <property type="project" value="UniProtKB-KW"/>
</dbReference>
<name>A0A075GQE8_9EURY</name>
<keyword evidence="4" id="KW-0799">Topoisomerase</keyword>
<dbReference type="PROSITE" id="PS52039">
    <property type="entry name" value="TOPO_IA_2"/>
    <property type="match status" value="1"/>
</dbReference>
<dbReference type="EMBL" id="KF900756">
    <property type="protein sequence ID" value="AIF05984.1"/>
    <property type="molecule type" value="Genomic_DNA"/>
</dbReference>
<reference evidence="10" key="1">
    <citation type="journal article" date="2014" name="Genome Biol. Evol.">
        <title>Pangenome evidence for extensive interdomain horizontal transfer affecting lineage core and shell genes in uncultured planktonic thaumarchaeota and euryarchaeota.</title>
        <authorList>
            <person name="Deschamps P."/>
            <person name="Zivanovic Y."/>
            <person name="Moreira D."/>
            <person name="Rodriguez-Valera F."/>
            <person name="Lopez-Garcia P."/>
        </authorList>
    </citation>
    <scope>NUCLEOTIDE SEQUENCE</scope>
</reference>
<gene>
    <name evidence="10" type="primary">topA</name>
</gene>
<dbReference type="PRINTS" id="PR00417">
    <property type="entry name" value="PRTPISMRASEI"/>
</dbReference>
<evidence type="ECO:0000259" key="8">
    <source>
        <dbReference type="PROSITE" id="PS50880"/>
    </source>
</evidence>
<dbReference type="InterPro" id="IPR006171">
    <property type="entry name" value="TOPRIM_dom"/>
</dbReference>
<feature type="compositionally biased region" description="Basic residues" evidence="7">
    <location>
        <begin position="750"/>
        <end position="775"/>
    </location>
</feature>
<protein>
    <recommendedName>
        <fullName evidence="3">DNA topoisomerase</fullName>
        <ecNumber evidence="3">5.6.2.1</ecNumber>
    </recommendedName>
</protein>
<evidence type="ECO:0000256" key="5">
    <source>
        <dbReference type="ARBA" id="ARBA00023125"/>
    </source>
</evidence>
<dbReference type="InterPro" id="IPR013497">
    <property type="entry name" value="Topo_IA_cen"/>
</dbReference>
<dbReference type="InterPro" id="IPR023405">
    <property type="entry name" value="Topo_IA_core_domain"/>
</dbReference>
<dbReference type="InterPro" id="IPR013824">
    <property type="entry name" value="Topo_IA_cen_sub1"/>
</dbReference>
<dbReference type="EC" id="5.6.2.1" evidence="3"/>
<dbReference type="Pfam" id="PF01751">
    <property type="entry name" value="Toprim"/>
    <property type="match status" value="1"/>
</dbReference>
<evidence type="ECO:0000256" key="2">
    <source>
        <dbReference type="ARBA" id="ARBA00009446"/>
    </source>
</evidence>
<comment type="catalytic activity">
    <reaction evidence="1">
        <text>ATP-independent breakage of single-stranded DNA, followed by passage and rejoining.</text>
        <dbReference type="EC" id="5.6.2.1"/>
    </reaction>
</comment>
<keyword evidence="5" id="KW-0238">DNA-binding</keyword>
<dbReference type="SUPFAM" id="SSF56712">
    <property type="entry name" value="Prokaryotic type I DNA topoisomerase"/>
    <property type="match status" value="1"/>
</dbReference>
<dbReference type="InterPro" id="IPR003602">
    <property type="entry name" value="Topo_IA_DNA-bd_dom"/>
</dbReference>
<organism evidence="10">
    <name type="scientific">uncultured marine group II/III euryarchaeote KM3_18_D06</name>
    <dbReference type="NCBI Taxonomy" id="1457956"/>
    <lineage>
        <taxon>Archaea</taxon>
        <taxon>Methanobacteriati</taxon>
        <taxon>Methanobacteriota</taxon>
        <taxon>environmental samples</taxon>
    </lineage>
</organism>
<evidence type="ECO:0000256" key="7">
    <source>
        <dbReference type="SAM" id="MobiDB-lite"/>
    </source>
</evidence>
<dbReference type="GO" id="GO:0003917">
    <property type="term" value="F:DNA topoisomerase type I (single strand cut, ATP-independent) activity"/>
    <property type="evidence" value="ECO:0007669"/>
    <property type="project" value="UniProtKB-EC"/>
</dbReference>
<dbReference type="SMART" id="SM00436">
    <property type="entry name" value="TOP1Bc"/>
    <property type="match status" value="1"/>
</dbReference>
<evidence type="ECO:0000259" key="9">
    <source>
        <dbReference type="PROSITE" id="PS52039"/>
    </source>
</evidence>
<dbReference type="AlphaFoldDB" id="A0A075GQE8"/>
<feature type="domain" description="Toprim" evidence="8">
    <location>
        <begin position="1"/>
        <end position="120"/>
    </location>
</feature>
<evidence type="ECO:0000313" key="10">
    <source>
        <dbReference type="EMBL" id="AIF05984.1"/>
    </source>
</evidence>
<dbReference type="GO" id="GO:0006265">
    <property type="term" value="P:DNA topological change"/>
    <property type="evidence" value="ECO:0007669"/>
    <property type="project" value="InterPro"/>
</dbReference>
<keyword evidence="6 10" id="KW-0413">Isomerase</keyword>
<dbReference type="InterPro" id="IPR000380">
    <property type="entry name" value="Topo_IA"/>
</dbReference>
<dbReference type="InterPro" id="IPR013825">
    <property type="entry name" value="Topo_IA_cen_sub2"/>
</dbReference>
<proteinExistence type="inferred from homology"/>
<dbReference type="Gene3D" id="1.10.460.10">
    <property type="entry name" value="Topoisomerase I, domain 2"/>
    <property type="match status" value="1"/>
</dbReference>
<dbReference type="PANTHER" id="PTHR42785">
    <property type="entry name" value="DNA TOPOISOMERASE, TYPE IA, CORE"/>
    <property type="match status" value="1"/>
</dbReference>